<keyword evidence="1" id="KW-0472">Membrane</keyword>
<evidence type="ECO:0008006" key="4">
    <source>
        <dbReference type="Google" id="ProtNLM"/>
    </source>
</evidence>
<accession>A0ABU5KMJ1</accession>
<evidence type="ECO:0000256" key="1">
    <source>
        <dbReference type="SAM" id="Phobius"/>
    </source>
</evidence>
<dbReference type="EMBL" id="JAXQNN010000002">
    <property type="protein sequence ID" value="MDZ5712364.1"/>
    <property type="molecule type" value="Genomic_DNA"/>
</dbReference>
<feature type="transmembrane region" description="Helical" evidence="1">
    <location>
        <begin position="21"/>
        <end position="43"/>
    </location>
</feature>
<dbReference type="RefSeq" id="WP_322421326.1">
    <property type="nucleotide sequence ID" value="NZ_JAXQNN010000002.1"/>
</dbReference>
<evidence type="ECO:0000313" key="2">
    <source>
        <dbReference type="EMBL" id="MDZ5712364.1"/>
    </source>
</evidence>
<evidence type="ECO:0000313" key="3">
    <source>
        <dbReference type="Proteomes" id="UP001292084"/>
    </source>
</evidence>
<protein>
    <recommendedName>
        <fullName evidence="4">Fimbrial assembly protein</fullName>
    </recommendedName>
</protein>
<dbReference type="Proteomes" id="UP001292084">
    <property type="component" value="Unassembled WGS sequence"/>
</dbReference>
<sequence length="182" mass="20973">MNHDINLLPQKEPFLSRGKQALIITGVVWLLLGIWLVITYFSYTSENQELSLEQTRLQNELLVLEQPEVIEENGYDDALKRAESLSSDISPYLDELIRLLPEHASLVSFELIESGLHSRIQFETMNDGAEYTSKLYQSELFELAEVDRVETEFPNEDGDFEEIPRYIFSFQFMTGGQQNGTD</sequence>
<organism evidence="2 3">
    <name type="scientific">Jeotgalibacillus haloalkalitolerans</name>
    <dbReference type="NCBI Taxonomy" id="3104292"/>
    <lineage>
        <taxon>Bacteria</taxon>
        <taxon>Bacillati</taxon>
        <taxon>Bacillota</taxon>
        <taxon>Bacilli</taxon>
        <taxon>Bacillales</taxon>
        <taxon>Caryophanaceae</taxon>
        <taxon>Jeotgalibacillus</taxon>
    </lineage>
</organism>
<name>A0ABU5KMJ1_9BACL</name>
<keyword evidence="3" id="KW-1185">Reference proteome</keyword>
<reference evidence="2 3" key="1">
    <citation type="submission" date="2023-12" db="EMBL/GenBank/DDBJ databases">
        <title>Jeotgalibacillus haloalkaliphilus sp. nov., a novel salt-tolerant bacteria, isolated from the estuary of the Fenhe River into the Yellow River.</title>
        <authorList>
            <person name="Li Y."/>
        </authorList>
    </citation>
    <scope>NUCLEOTIDE SEQUENCE [LARGE SCALE GENOMIC DNA]</scope>
    <source>
        <strain evidence="2 3">HH7-29</strain>
    </source>
</reference>
<keyword evidence="1" id="KW-0812">Transmembrane</keyword>
<comment type="caution">
    <text evidence="2">The sequence shown here is derived from an EMBL/GenBank/DDBJ whole genome shotgun (WGS) entry which is preliminary data.</text>
</comment>
<gene>
    <name evidence="2" type="ORF">UFB30_08980</name>
</gene>
<keyword evidence="1" id="KW-1133">Transmembrane helix</keyword>
<proteinExistence type="predicted"/>